<dbReference type="EMBL" id="AKFT01000196">
    <property type="protein sequence ID" value="EJF37980.1"/>
    <property type="molecule type" value="Genomic_DNA"/>
</dbReference>
<evidence type="ECO:0008006" key="4">
    <source>
        <dbReference type="Google" id="ProtNLM"/>
    </source>
</evidence>
<keyword evidence="1" id="KW-0732">Signal</keyword>
<evidence type="ECO:0000256" key="1">
    <source>
        <dbReference type="SAM" id="SignalP"/>
    </source>
</evidence>
<dbReference type="AlphaFoldDB" id="J1GXY2"/>
<dbReference type="eggNOG" id="ENOG5031HNV">
    <property type="taxonomic scope" value="Bacteria"/>
</dbReference>
<evidence type="ECO:0000313" key="3">
    <source>
        <dbReference type="Proteomes" id="UP000002941"/>
    </source>
</evidence>
<organism evidence="2 3">
    <name type="scientific">Actinomyces massiliensis F0489</name>
    <dbReference type="NCBI Taxonomy" id="1125718"/>
    <lineage>
        <taxon>Bacteria</taxon>
        <taxon>Bacillati</taxon>
        <taxon>Actinomycetota</taxon>
        <taxon>Actinomycetes</taxon>
        <taxon>Actinomycetales</taxon>
        <taxon>Actinomycetaceae</taxon>
        <taxon>Actinomyces</taxon>
    </lineage>
</organism>
<feature type="signal peptide" evidence="1">
    <location>
        <begin position="1"/>
        <end position="21"/>
    </location>
</feature>
<dbReference type="RefSeq" id="WP_008733209.1">
    <property type="nucleotide sequence ID" value="NZ_AKFT01000196.1"/>
</dbReference>
<reference evidence="2 3" key="1">
    <citation type="submission" date="2012-05" db="EMBL/GenBank/DDBJ databases">
        <authorList>
            <person name="Harkins D.M."/>
            <person name="Madupu R."/>
            <person name="Durkin A.S."/>
            <person name="Torralba M."/>
            <person name="Methe B."/>
            <person name="Sutton G.G."/>
            <person name="Nelson K.E."/>
        </authorList>
    </citation>
    <scope>NUCLEOTIDE SEQUENCE [LARGE SCALE GENOMIC DNA]</scope>
    <source>
        <strain evidence="2 3">F0489</strain>
    </source>
</reference>
<feature type="chain" id="PRO_5003742549" description="Lipoprotein" evidence="1">
    <location>
        <begin position="22"/>
        <end position="211"/>
    </location>
</feature>
<proteinExistence type="predicted"/>
<dbReference type="PATRIC" id="fig|1125718.3.peg.2533"/>
<name>J1GXY2_9ACTO</name>
<protein>
    <recommendedName>
        <fullName evidence="4">Lipoprotein</fullName>
    </recommendedName>
</protein>
<comment type="caution">
    <text evidence="2">The sequence shown here is derived from an EMBL/GenBank/DDBJ whole genome shotgun (WGS) entry which is preliminary data.</text>
</comment>
<sequence length="211" mass="20912">MARARRATASAFLIAALLAQAACSGSGGAEASAPSTNVTASQAVSSSGGSNAAGTTDMTLEPAPGLMIQVPADALTAAATTYDDGMTQTYYDSTATAVTIDVEYYSGGTKPAGAMLAAEKDALTSQGVEATADSATVEGGGNATRLSWTSSAVPPWSQDAQATPVKVASTGIIVDGADGYSYGVYVFANSTRADSTTQMAAILDSIVVSAP</sequence>
<dbReference type="Proteomes" id="UP000002941">
    <property type="component" value="Unassembled WGS sequence"/>
</dbReference>
<gene>
    <name evidence="2" type="ORF">HMPREF1318_1612</name>
</gene>
<evidence type="ECO:0000313" key="2">
    <source>
        <dbReference type="EMBL" id="EJF37980.1"/>
    </source>
</evidence>
<accession>J1GXY2</accession>
<keyword evidence="3" id="KW-1185">Reference proteome</keyword>